<keyword evidence="1" id="KW-0472">Membrane</keyword>
<dbReference type="InParanoid" id="A0A4W6F467"/>
<dbReference type="AlphaFoldDB" id="A0A4W6F467"/>
<feature type="transmembrane region" description="Helical" evidence="1">
    <location>
        <begin position="205"/>
        <end position="223"/>
    </location>
</feature>
<feature type="transmembrane region" description="Helical" evidence="1">
    <location>
        <begin position="124"/>
        <end position="156"/>
    </location>
</feature>
<dbReference type="Proteomes" id="UP000314980">
    <property type="component" value="Unassembled WGS sequence"/>
</dbReference>
<sequence length="249" mass="28920">ILQGVIYVFYAMWTLTTFLSCIYFTVITLYMLGTTFNLGVGQAVFRQRAANIWIRGTEWFKVPKKNIKPIIYCMWLVEKIYSLLDFTVMFLKNISFDDDGFSNNLTMDHDIQMSAKDYLQWLDYMYIIVFSTVKAHFFFCLCVMVMSSGSTVVYLCGHMQAYGCKRTARVTVTGILQGVMYVFCSIWTLRIFFSDQFHLVVNRPHAHFTVISLYMSGTTFNLGTGQAVFRQRAADIWIRATQWCRTPTV</sequence>
<reference evidence="3" key="1">
    <citation type="submission" date="2015-09" db="EMBL/GenBank/DDBJ databases">
        <authorList>
            <person name="Sai Rama Sridatta P."/>
        </authorList>
    </citation>
    <scope>NUCLEOTIDE SEQUENCE [LARGE SCALE GENOMIC DNA]</scope>
</reference>
<feature type="transmembrane region" description="Helical" evidence="1">
    <location>
        <begin position="70"/>
        <end position="91"/>
    </location>
</feature>
<evidence type="ECO:0000313" key="3">
    <source>
        <dbReference type="Proteomes" id="UP000314980"/>
    </source>
</evidence>
<evidence type="ECO:0000313" key="2">
    <source>
        <dbReference type="Ensembl" id="ENSLCAP00010045463.1"/>
    </source>
</evidence>
<feature type="transmembrane region" description="Helical" evidence="1">
    <location>
        <begin position="168"/>
        <end position="193"/>
    </location>
</feature>
<accession>A0A4W6F467</accession>
<reference evidence="2" key="3">
    <citation type="submission" date="2025-09" db="UniProtKB">
        <authorList>
            <consortium name="Ensembl"/>
        </authorList>
    </citation>
    <scope>IDENTIFICATION</scope>
</reference>
<evidence type="ECO:0000256" key="1">
    <source>
        <dbReference type="SAM" id="Phobius"/>
    </source>
</evidence>
<dbReference type="Ensembl" id="ENSLCAT00010046574.1">
    <property type="protein sequence ID" value="ENSLCAP00010045463.1"/>
    <property type="gene ID" value="ENSLCAG00010021135.1"/>
</dbReference>
<name>A0A4W6F467_LATCA</name>
<keyword evidence="1" id="KW-1133">Transmembrane helix</keyword>
<dbReference type="GeneTree" id="ENSGT00970000197603"/>
<organism evidence="2 3">
    <name type="scientific">Lates calcarifer</name>
    <name type="common">Barramundi</name>
    <name type="synonym">Holocentrus calcarifer</name>
    <dbReference type="NCBI Taxonomy" id="8187"/>
    <lineage>
        <taxon>Eukaryota</taxon>
        <taxon>Metazoa</taxon>
        <taxon>Chordata</taxon>
        <taxon>Craniata</taxon>
        <taxon>Vertebrata</taxon>
        <taxon>Euteleostomi</taxon>
        <taxon>Actinopterygii</taxon>
        <taxon>Neopterygii</taxon>
        <taxon>Teleostei</taxon>
        <taxon>Neoteleostei</taxon>
        <taxon>Acanthomorphata</taxon>
        <taxon>Carangaria</taxon>
        <taxon>Carangaria incertae sedis</taxon>
        <taxon>Centropomidae</taxon>
        <taxon>Lates</taxon>
    </lineage>
</organism>
<keyword evidence="1" id="KW-0812">Transmembrane</keyword>
<feature type="transmembrane region" description="Helical" evidence="1">
    <location>
        <begin position="6"/>
        <end position="32"/>
    </location>
</feature>
<reference evidence="2" key="2">
    <citation type="submission" date="2025-08" db="UniProtKB">
        <authorList>
            <consortium name="Ensembl"/>
        </authorList>
    </citation>
    <scope>IDENTIFICATION</scope>
</reference>
<proteinExistence type="predicted"/>
<protein>
    <submittedName>
        <fullName evidence="2">Uncharacterized protein</fullName>
    </submittedName>
</protein>
<keyword evidence="3" id="KW-1185">Reference proteome</keyword>